<feature type="transmembrane region" description="Helical" evidence="1">
    <location>
        <begin position="12"/>
        <end position="31"/>
    </location>
</feature>
<feature type="transmembrane region" description="Helical" evidence="1">
    <location>
        <begin position="254"/>
        <end position="273"/>
    </location>
</feature>
<evidence type="ECO:0000313" key="3">
    <source>
        <dbReference type="Proteomes" id="UP000502345"/>
    </source>
</evidence>
<organism evidence="2 3">
    <name type="scientific">Rhodococcus erythropolis</name>
    <name type="common">Arthrobacter picolinophilus</name>
    <dbReference type="NCBI Taxonomy" id="1833"/>
    <lineage>
        <taxon>Bacteria</taxon>
        <taxon>Bacillati</taxon>
        <taxon>Actinomycetota</taxon>
        <taxon>Actinomycetes</taxon>
        <taxon>Mycobacteriales</taxon>
        <taxon>Nocardiaceae</taxon>
        <taxon>Rhodococcus</taxon>
        <taxon>Rhodococcus erythropolis group</taxon>
    </lineage>
</organism>
<keyword evidence="1" id="KW-0472">Membrane</keyword>
<sequence>MQQRSPVQIAQLYGSVASALVGGVVAAYAVAESRVDDFSFSDDGLTSVVITPQWAGATAAVVAAVGVALLHRWGRGGLASVFAAVGALVIALPAFVPVSASISVTLNAMGAGTFLAAAAYPTKSHRAAQIALALGVTATTLYFGGADLWRDRVARWSLTLPGDTYPVPSTVPVWILLAATLLVAGVALVARSGQETDDVDTRLVTLGVVLPLAFTALYAWLGSTSTAPGSWVTAVVIAVAVTVALAWRLPQHDARFILAGLAIGAVSISSISFSSDWTWAVPAVGAALALGVAVGWKRPMPQLGLGLLAVTALSGLLDAALTTVAYVFVLPLALGLAVASCMPVAVGAVASGSVLPFTLTLFSVSATFLDPASQEFGWSTAPLEEHGPAAVTTPIPLTVLAATATIVVAMSTIHLKRVRTAVVT</sequence>
<feature type="transmembrane region" description="Helical" evidence="1">
    <location>
        <begin position="327"/>
        <end position="346"/>
    </location>
</feature>
<feature type="transmembrane region" description="Helical" evidence="1">
    <location>
        <begin position="353"/>
        <end position="369"/>
    </location>
</feature>
<feature type="transmembrane region" description="Helical" evidence="1">
    <location>
        <begin position="127"/>
        <end position="149"/>
    </location>
</feature>
<feature type="transmembrane region" description="Helical" evidence="1">
    <location>
        <begin position="51"/>
        <end position="70"/>
    </location>
</feature>
<feature type="transmembrane region" description="Helical" evidence="1">
    <location>
        <begin position="227"/>
        <end position="247"/>
    </location>
</feature>
<keyword evidence="1" id="KW-1133">Transmembrane helix</keyword>
<dbReference type="Proteomes" id="UP000502345">
    <property type="component" value="Chromosome"/>
</dbReference>
<dbReference type="RefSeq" id="WP_166501865.1">
    <property type="nucleotide sequence ID" value="NZ_CP050124.1"/>
</dbReference>
<feature type="transmembrane region" description="Helical" evidence="1">
    <location>
        <begin position="279"/>
        <end position="296"/>
    </location>
</feature>
<feature type="transmembrane region" description="Helical" evidence="1">
    <location>
        <begin position="389"/>
        <end position="410"/>
    </location>
</feature>
<feature type="transmembrane region" description="Helical" evidence="1">
    <location>
        <begin position="77"/>
        <end position="96"/>
    </location>
</feature>
<keyword evidence="1" id="KW-0812">Transmembrane</keyword>
<dbReference type="EMBL" id="CP050124">
    <property type="protein sequence ID" value="QIP38299.1"/>
    <property type="molecule type" value="Genomic_DNA"/>
</dbReference>
<dbReference type="AlphaFoldDB" id="A0A6G9CN56"/>
<proteinExistence type="predicted"/>
<name>A0A6G9CN56_RHOER</name>
<accession>A0A6G9CN56</accession>
<feature type="transmembrane region" description="Helical" evidence="1">
    <location>
        <begin position="202"/>
        <end position="221"/>
    </location>
</feature>
<protein>
    <submittedName>
        <fullName evidence="2">Uncharacterized protein</fullName>
    </submittedName>
</protein>
<feature type="transmembrane region" description="Helical" evidence="1">
    <location>
        <begin position="169"/>
        <end position="190"/>
    </location>
</feature>
<feature type="transmembrane region" description="Helical" evidence="1">
    <location>
        <begin position="102"/>
        <end position="120"/>
    </location>
</feature>
<reference evidence="2 3" key="1">
    <citation type="submission" date="2020-03" db="EMBL/GenBank/DDBJ databases">
        <title>Screen low temperature-resistant strains for efficient degradation of petroleum hydrocarbons under the low temperature.</title>
        <authorList>
            <person name="Wang Y."/>
            <person name="Chen J."/>
        </authorList>
    </citation>
    <scope>NUCLEOTIDE SEQUENCE [LARGE SCALE GENOMIC DNA]</scope>
    <source>
        <strain evidence="2 3">KB1</strain>
    </source>
</reference>
<evidence type="ECO:0000313" key="2">
    <source>
        <dbReference type="EMBL" id="QIP38299.1"/>
    </source>
</evidence>
<gene>
    <name evidence="2" type="ORF">G9444_1055</name>
</gene>
<feature type="transmembrane region" description="Helical" evidence="1">
    <location>
        <begin position="303"/>
        <end position="321"/>
    </location>
</feature>
<evidence type="ECO:0000256" key="1">
    <source>
        <dbReference type="SAM" id="Phobius"/>
    </source>
</evidence>